<keyword evidence="6 8" id="KW-1133">Transmembrane helix</keyword>
<keyword evidence="4" id="KW-0109">Calcium transport</keyword>
<evidence type="ECO:0000259" key="9">
    <source>
        <dbReference type="Pfam" id="PF01699"/>
    </source>
</evidence>
<feature type="transmembrane region" description="Helical" evidence="8">
    <location>
        <begin position="384"/>
        <end position="401"/>
    </location>
</feature>
<evidence type="ECO:0000256" key="2">
    <source>
        <dbReference type="ARBA" id="ARBA00022448"/>
    </source>
</evidence>
<feature type="transmembrane region" description="Helical" evidence="8">
    <location>
        <begin position="72"/>
        <end position="93"/>
    </location>
</feature>
<dbReference type="GO" id="GO:0006874">
    <property type="term" value="P:intracellular calcium ion homeostasis"/>
    <property type="evidence" value="ECO:0007669"/>
    <property type="project" value="TreeGrafter"/>
</dbReference>
<dbReference type="EMBL" id="CH479183">
    <property type="protein sequence ID" value="EDW35632.1"/>
    <property type="molecule type" value="Genomic_DNA"/>
</dbReference>
<dbReference type="AlphaFoldDB" id="B4GGL2"/>
<comment type="subcellular location">
    <subcellularLocation>
        <location evidence="1">Membrane</location>
        <topology evidence="1">Multi-pass membrane protein</topology>
    </subcellularLocation>
</comment>
<evidence type="ECO:0000256" key="5">
    <source>
        <dbReference type="ARBA" id="ARBA00022692"/>
    </source>
</evidence>
<feature type="transmembrane region" description="Helical" evidence="8">
    <location>
        <begin position="142"/>
        <end position="163"/>
    </location>
</feature>
<dbReference type="Proteomes" id="UP000008744">
    <property type="component" value="Unassembled WGS sequence"/>
</dbReference>
<dbReference type="InterPro" id="IPR044880">
    <property type="entry name" value="NCX_ion-bd_dom_sf"/>
</dbReference>
<proteinExistence type="predicted"/>
<evidence type="ECO:0000256" key="1">
    <source>
        <dbReference type="ARBA" id="ARBA00004141"/>
    </source>
</evidence>
<feature type="transmembrane region" description="Helical" evidence="8">
    <location>
        <begin position="204"/>
        <end position="223"/>
    </location>
</feature>
<dbReference type="OrthoDB" id="407410at2759"/>
<evidence type="ECO:0000256" key="7">
    <source>
        <dbReference type="ARBA" id="ARBA00023136"/>
    </source>
</evidence>
<dbReference type="OMA" id="IWIMNIA"/>
<feature type="transmembrane region" description="Helical" evidence="8">
    <location>
        <begin position="513"/>
        <end position="535"/>
    </location>
</feature>
<keyword evidence="4" id="KW-0106">Calcium</keyword>
<dbReference type="eggNOG" id="KOG2399">
    <property type="taxonomic scope" value="Eukaryota"/>
</dbReference>
<organism evidence="11">
    <name type="scientific">Drosophila persimilis</name>
    <name type="common">Fruit fly</name>
    <dbReference type="NCBI Taxonomy" id="7234"/>
    <lineage>
        <taxon>Eukaryota</taxon>
        <taxon>Metazoa</taxon>
        <taxon>Ecdysozoa</taxon>
        <taxon>Arthropoda</taxon>
        <taxon>Hexapoda</taxon>
        <taxon>Insecta</taxon>
        <taxon>Pterygota</taxon>
        <taxon>Neoptera</taxon>
        <taxon>Endopterygota</taxon>
        <taxon>Diptera</taxon>
        <taxon>Brachycera</taxon>
        <taxon>Muscomorpha</taxon>
        <taxon>Ephydroidea</taxon>
        <taxon>Drosophilidae</taxon>
        <taxon>Drosophila</taxon>
        <taxon>Sophophora</taxon>
    </lineage>
</organism>
<dbReference type="InterPro" id="IPR004837">
    <property type="entry name" value="NaCa_Exmemb"/>
</dbReference>
<dbReference type="GO" id="GO:0016020">
    <property type="term" value="C:membrane"/>
    <property type="evidence" value="ECO:0007669"/>
    <property type="project" value="UniProtKB-SubCell"/>
</dbReference>
<keyword evidence="11" id="KW-1185">Reference proteome</keyword>
<name>B4GGL2_DROPE</name>
<reference evidence="10 11" key="1">
    <citation type="journal article" date="2007" name="Nature">
        <title>Evolution of genes and genomes on the Drosophila phylogeny.</title>
        <authorList>
            <consortium name="Drosophila 12 Genomes Consortium"/>
            <person name="Clark A.G."/>
            <person name="Eisen M.B."/>
            <person name="Smith D.R."/>
            <person name="Bergman C.M."/>
            <person name="Oliver B."/>
            <person name="Markow T.A."/>
            <person name="Kaufman T.C."/>
            <person name="Kellis M."/>
            <person name="Gelbart W."/>
            <person name="Iyer V.N."/>
            <person name="Pollard D.A."/>
            <person name="Sackton T.B."/>
            <person name="Larracuente A.M."/>
            <person name="Singh N.D."/>
            <person name="Abad J.P."/>
            <person name="Abt D.N."/>
            <person name="Adryan B."/>
            <person name="Aguade M."/>
            <person name="Akashi H."/>
            <person name="Anderson W.W."/>
            <person name="Aquadro C.F."/>
            <person name="Ardell D.H."/>
            <person name="Arguello R."/>
            <person name="Artieri C.G."/>
            <person name="Barbash D.A."/>
            <person name="Barker D."/>
            <person name="Barsanti P."/>
            <person name="Batterham P."/>
            <person name="Batzoglou S."/>
            <person name="Begun D."/>
            <person name="Bhutkar A."/>
            <person name="Blanco E."/>
            <person name="Bosak S.A."/>
            <person name="Bradley R.K."/>
            <person name="Brand A.D."/>
            <person name="Brent M.R."/>
            <person name="Brooks A.N."/>
            <person name="Brown R.H."/>
            <person name="Butlin R.K."/>
            <person name="Caggese C."/>
            <person name="Calvi B.R."/>
            <person name="Bernardo de Carvalho A."/>
            <person name="Caspi A."/>
            <person name="Castrezana S."/>
            <person name="Celniker S.E."/>
            <person name="Chang J.L."/>
            <person name="Chapple C."/>
            <person name="Chatterji S."/>
            <person name="Chinwalla A."/>
            <person name="Civetta A."/>
            <person name="Clifton S.W."/>
            <person name="Comeron J.M."/>
            <person name="Costello J.C."/>
            <person name="Coyne J.A."/>
            <person name="Daub J."/>
            <person name="David R.G."/>
            <person name="Delcher A.L."/>
            <person name="Delehaunty K."/>
            <person name="Do C.B."/>
            <person name="Ebling H."/>
            <person name="Edwards K."/>
            <person name="Eickbush T."/>
            <person name="Evans J.D."/>
            <person name="Filipski A."/>
            <person name="Findeiss S."/>
            <person name="Freyhult E."/>
            <person name="Fulton L."/>
            <person name="Fulton R."/>
            <person name="Garcia A.C."/>
            <person name="Gardiner A."/>
            <person name="Garfield D.A."/>
            <person name="Garvin B.E."/>
            <person name="Gibson G."/>
            <person name="Gilbert D."/>
            <person name="Gnerre S."/>
            <person name="Godfrey J."/>
            <person name="Good R."/>
            <person name="Gotea V."/>
            <person name="Gravely B."/>
            <person name="Greenberg A.J."/>
            <person name="Griffiths-Jones S."/>
            <person name="Gross S."/>
            <person name="Guigo R."/>
            <person name="Gustafson E.A."/>
            <person name="Haerty W."/>
            <person name="Hahn M.W."/>
            <person name="Halligan D.L."/>
            <person name="Halpern A.L."/>
            <person name="Halter G.M."/>
            <person name="Han M.V."/>
            <person name="Heger A."/>
            <person name="Hillier L."/>
            <person name="Hinrichs A.S."/>
            <person name="Holmes I."/>
            <person name="Hoskins R.A."/>
            <person name="Hubisz M.J."/>
            <person name="Hultmark D."/>
            <person name="Huntley M.A."/>
            <person name="Jaffe D.B."/>
            <person name="Jagadeeshan S."/>
            <person name="Jeck W.R."/>
            <person name="Johnson J."/>
            <person name="Jones C.D."/>
            <person name="Jordan W.C."/>
            <person name="Karpen G.H."/>
            <person name="Kataoka E."/>
            <person name="Keightley P.D."/>
            <person name="Kheradpour P."/>
            <person name="Kirkness E.F."/>
            <person name="Koerich L.B."/>
            <person name="Kristiansen K."/>
            <person name="Kudrna D."/>
            <person name="Kulathinal R.J."/>
            <person name="Kumar S."/>
            <person name="Kwok R."/>
            <person name="Lander E."/>
            <person name="Langley C.H."/>
            <person name="Lapoint R."/>
            <person name="Lazzaro B.P."/>
            <person name="Lee S.J."/>
            <person name="Levesque L."/>
            <person name="Li R."/>
            <person name="Lin C.F."/>
            <person name="Lin M.F."/>
            <person name="Lindblad-Toh K."/>
            <person name="Llopart A."/>
            <person name="Long M."/>
            <person name="Low L."/>
            <person name="Lozovsky E."/>
            <person name="Lu J."/>
            <person name="Luo M."/>
            <person name="Machado C.A."/>
            <person name="Makalowski W."/>
            <person name="Marzo M."/>
            <person name="Matsuda M."/>
            <person name="Matzkin L."/>
            <person name="McAllister B."/>
            <person name="McBride C.S."/>
            <person name="McKernan B."/>
            <person name="McKernan K."/>
            <person name="Mendez-Lago M."/>
            <person name="Minx P."/>
            <person name="Mollenhauer M.U."/>
            <person name="Montooth K."/>
            <person name="Mount S.M."/>
            <person name="Mu X."/>
            <person name="Myers E."/>
            <person name="Negre B."/>
            <person name="Newfeld S."/>
            <person name="Nielsen R."/>
            <person name="Noor M.A."/>
            <person name="O'Grady P."/>
            <person name="Pachter L."/>
            <person name="Papaceit M."/>
            <person name="Parisi M.J."/>
            <person name="Parisi M."/>
            <person name="Parts L."/>
            <person name="Pedersen J.S."/>
            <person name="Pesole G."/>
            <person name="Phillippy A.M."/>
            <person name="Ponting C.P."/>
            <person name="Pop M."/>
            <person name="Porcelli D."/>
            <person name="Powell J.R."/>
            <person name="Prohaska S."/>
            <person name="Pruitt K."/>
            <person name="Puig M."/>
            <person name="Quesneville H."/>
            <person name="Ram K.R."/>
            <person name="Rand D."/>
            <person name="Rasmussen M.D."/>
            <person name="Reed L.K."/>
            <person name="Reenan R."/>
            <person name="Reily A."/>
            <person name="Remington K.A."/>
            <person name="Rieger T.T."/>
            <person name="Ritchie M.G."/>
            <person name="Robin C."/>
            <person name="Rogers Y.H."/>
            <person name="Rohde C."/>
            <person name="Rozas J."/>
            <person name="Rubenfield M.J."/>
            <person name="Ruiz A."/>
            <person name="Russo S."/>
            <person name="Salzberg S.L."/>
            <person name="Sanchez-Gracia A."/>
            <person name="Saranga D.J."/>
            <person name="Sato H."/>
            <person name="Schaeffer S.W."/>
            <person name="Schatz M.C."/>
            <person name="Schlenke T."/>
            <person name="Schwartz R."/>
            <person name="Segarra C."/>
            <person name="Singh R.S."/>
            <person name="Sirot L."/>
            <person name="Sirota M."/>
            <person name="Sisneros N.B."/>
            <person name="Smith C.D."/>
            <person name="Smith T.F."/>
            <person name="Spieth J."/>
            <person name="Stage D.E."/>
            <person name="Stark A."/>
            <person name="Stephan W."/>
            <person name="Strausberg R.L."/>
            <person name="Strempel S."/>
            <person name="Sturgill D."/>
            <person name="Sutton G."/>
            <person name="Sutton G.G."/>
            <person name="Tao W."/>
            <person name="Teichmann S."/>
            <person name="Tobari Y.N."/>
            <person name="Tomimura Y."/>
            <person name="Tsolas J.M."/>
            <person name="Valente V.L."/>
            <person name="Venter E."/>
            <person name="Venter J.C."/>
            <person name="Vicario S."/>
            <person name="Vieira F.G."/>
            <person name="Vilella A.J."/>
            <person name="Villasante A."/>
            <person name="Walenz B."/>
            <person name="Wang J."/>
            <person name="Wasserman M."/>
            <person name="Watts T."/>
            <person name="Wilson D."/>
            <person name="Wilson R.K."/>
            <person name="Wing R.A."/>
            <person name="Wolfner M.F."/>
            <person name="Wong A."/>
            <person name="Wong G.K."/>
            <person name="Wu C.I."/>
            <person name="Wu G."/>
            <person name="Yamamoto D."/>
            <person name="Yang H.P."/>
            <person name="Yang S.P."/>
            <person name="Yorke J.A."/>
            <person name="Yoshida K."/>
            <person name="Zdobnov E."/>
            <person name="Zhang P."/>
            <person name="Zhang Y."/>
            <person name="Zimin A.V."/>
            <person name="Baldwin J."/>
            <person name="Abdouelleil A."/>
            <person name="Abdulkadir J."/>
            <person name="Abebe A."/>
            <person name="Abera B."/>
            <person name="Abreu J."/>
            <person name="Acer S.C."/>
            <person name="Aftuck L."/>
            <person name="Alexander A."/>
            <person name="An P."/>
            <person name="Anderson E."/>
            <person name="Anderson S."/>
            <person name="Arachi H."/>
            <person name="Azer M."/>
            <person name="Bachantsang P."/>
            <person name="Barry A."/>
            <person name="Bayul T."/>
            <person name="Berlin A."/>
            <person name="Bessette D."/>
            <person name="Bloom T."/>
            <person name="Blye J."/>
            <person name="Boguslavskiy L."/>
            <person name="Bonnet C."/>
            <person name="Boukhgalter B."/>
            <person name="Bourzgui I."/>
            <person name="Brown A."/>
            <person name="Cahill P."/>
            <person name="Channer S."/>
            <person name="Cheshatsang Y."/>
            <person name="Chuda L."/>
            <person name="Citroen M."/>
            <person name="Collymore A."/>
            <person name="Cooke P."/>
            <person name="Costello M."/>
            <person name="D'Aco K."/>
            <person name="Daza R."/>
            <person name="De Haan G."/>
            <person name="DeGray S."/>
            <person name="DeMaso C."/>
            <person name="Dhargay N."/>
            <person name="Dooley K."/>
            <person name="Dooley E."/>
            <person name="Doricent M."/>
            <person name="Dorje P."/>
            <person name="Dorjee K."/>
            <person name="Dupes A."/>
            <person name="Elong R."/>
            <person name="Falk J."/>
            <person name="Farina A."/>
            <person name="Faro S."/>
            <person name="Ferguson D."/>
            <person name="Fisher S."/>
            <person name="Foley C.D."/>
            <person name="Franke A."/>
            <person name="Friedrich D."/>
            <person name="Gadbois L."/>
            <person name="Gearin G."/>
            <person name="Gearin C.R."/>
            <person name="Giannoukos G."/>
            <person name="Goode T."/>
            <person name="Graham J."/>
            <person name="Grandbois E."/>
            <person name="Grewal S."/>
            <person name="Gyaltsen K."/>
            <person name="Hafez N."/>
            <person name="Hagos B."/>
            <person name="Hall J."/>
            <person name="Henson C."/>
            <person name="Hollinger A."/>
            <person name="Honan T."/>
            <person name="Huard M.D."/>
            <person name="Hughes L."/>
            <person name="Hurhula B."/>
            <person name="Husby M.E."/>
            <person name="Kamat A."/>
            <person name="Kanga B."/>
            <person name="Kashin S."/>
            <person name="Khazanovich D."/>
            <person name="Kisner P."/>
            <person name="Lance K."/>
            <person name="Lara M."/>
            <person name="Lee W."/>
            <person name="Lennon N."/>
            <person name="Letendre F."/>
            <person name="LeVine R."/>
            <person name="Lipovsky A."/>
            <person name="Liu X."/>
            <person name="Liu J."/>
            <person name="Liu S."/>
            <person name="Lokyitsang T."/>
            <person name="Lokyitsang Y."/>
            <person name="Lubonja R."/>
            <person name="Lui A."/>
            <person name="MacDonald P."/>
            <person name="Magnisalis V."/>
            <person name="Maru K."/>
            <person name="Matthews C."/>
            <person name="McCusker W."/>
            <person name="McDonough S."/>
            <person name="Mehta T."/>
            <person name="Meldrim J."/>
            <person name="Meneus L."/>
            <person name="Mihai O."/>
            <person name="Mihalev A."/>
            <person name="Mihova T."/>
            <person name="Mittelman R."/>
            <person name="Mlenga V."/>
            <person name="Montmayeur A."/>
            <person name="Mulrain L."/>
            <person name="Navidi A."/>
            <person name="Naylor J."/>
            <person name="Negash T."/>
            <person name="Nguyen T."/>
            <person name="Nguyen N."/>
            <person name="Nicol R."/>
            <person name="Norbu C."/>
            <person name="Norbu N."/>
            <person name="Novod N."/>
            <person name="O'Neill B."/>
            <person name="Osman S."/>
            <person name="Markiewicz E."/>
            <person name="Oyono O.L."/>
            <person name="Patti C."/>
            <person name="Phunkhang P."/>
            <person name="Pierre F."/>
            <person name="Priest M."/>
            <person name="Raghuraman S."/>
            <person name="Rege F."/>
            <person name="Reyes R."/>
            <person name="Rise C."/>
            <person name="Rogov P."/>
            <person name="Ross K."/>
            <person name="Ryan E."/>
            <person name="Settipalli S."/>
            <person name="Shea T."/>
            <person name="Sherpa N."/>
            <person name="Shi L."/>
            <person name="Shih D."/>
            <person name="Sparrow T."/>
            <person name="Spaulding J."/>
            <person name="Stalker J."/>
            <person name="Stange-Thomann N."/>
            <person name="Stavropoulos S."/>
            <person name="Stone C."/>
            <person name="Strader C."/>
            <person name="Tesfaye S."/>
            <person name="Thomson T."/>
            <person name="Thoulutsang Y."/>
            <person name="Thoulutsang D."/>
            <person name="Topham K."/>
            <person name="Topping I."/>
            <person name="Tsamla T."/>
            <person name="Vassiliev H."/>
            <person name="Vo A."/>
            <person name="Wangchuk T."/>
            <person name="Wangdi T."/>
            <person name="Weiand M."/>
            <person name="Wilkinson J."/>
            <person name="Wilson A."/>
            <person name="Yadav S."/>
            <person name="Young G."/>
            <person name="Yu Q."/>
            <person name="Zembek L."/>
            <person name="Zhong D."/>
            <person name="Zimmer A."/>
            <person name="Zwirko Z."/>
            <person name="Jaffe D.B."/>
            <person name="Alvarez P."/>
            <person name="Brockman W."/>
            <person name="Butler J."/>
            <person name="Chin C."/>
            <person name="Gnerre S."/>
            <person name="Grabherr M."/>
            <person name="Kleber M."/>
            <person name="Mauceli E."/>
            <person name="MacCallum I."/>
        </authorList>
    </citation>
    <scope>NUCLEOTIDE SEQUENCE [LARGE SCALE GENOMIC DNA]</scope>
    <source>
        <strain evidence="11">MSH-3 / Tucson 14011-0111.49</strain>
    </source>
</reference>
<dbReference type="PANTHER" id="PTHR12266:SF0">
    <property type="entry name" value="MITOCHONDRIAL SODIUM_CALCIUM EXCHANGER PROTEIN"/>
    <property type="match status" value="1"/>
</dbReference>
<feature type="transmembrane region" description="Helical" evidence="8">
    <location>
        <begin position="445"/>
        <end position="463"/>
    </location>
</feature>
<evidence type="ECO:0000256" key="8">
    <source>
        <dbReference type="SAM" id="Phobius"/>
    </source>
</evidence>
<feature type="transmembrane region" description="Helical" evidence="8">
    <location>
        <begin position="584"/>
        <end position="601"/>
    </location>
</feature>
<keyword evidence="7 8" id="KW-0472">Membrane</keyword>
<evidence type="ECO:0000256" key="6">
    <source>
        <dbReference type="ARBA" id="ARBA00022989"/>
    </source>
</evidence>
<dbReference type="GO" id="GO:0005432">
    <property type="term" value="F:calcium:sodium antiporter activity"/>
    <property type="evidence" value="ECO:0007669"/>
    <property type="project" value="TreeGrafter"/>
</dbReference>
<keyword evidence="2" id="KW-0813">Transport</keyword>
<evidence type="ECO:0000256" key="3">
    <source>
        <dbReference type="ARBA" id="ARBA00022449"/>
    </source>
</evidence>
<evidence type="ECO:0000256" key="4">
    <source>
        <dbReference type="ARBA" id="ARBA00022568"/>
    </source>
</evidence>
<sequence>MAESQDVEHNVMDEEFDEFWDKVSCYVVANFPYDERCDFVLNATDCITETIFVPYMRMLACDLKCRNQFQEIVYLTMFVAFCLQLLMCLTHVVDMYYSPALKVVSQMLHMNEHLAGVTLLAFGNTSPDLAANLAAIREEVPVFANSLAMALFVSMFTGGMICYISPFKMNTHGTVRDILFFILGVTLLEYVMASHGEVDMTECFVLVLVYISYIVVNILDVYLMRKAMIILERQIGELRDQQQTVEVRKKLGRLEEQYAEYAEDAMVEILERPGSRVSVVNPVHDKFTYTTKRTSRVRQSVNPLATRSVFYNLTTSRNSGLWRDFATTLNPIDIDEWRGANMFGRAFLLAMAPAKVLCAAYIPLVDHELEKHGWSKLLNCIHTFLNPAITIIVSMALHTSHKKKLWYSELANTYIYGVYSCAITVPFAIFVFMHSRTDVPPVYHWVYTIMNLTGSTFLIFVCASEIDKLLGVVGNILNIEEDFMGVTVNAITQALGDLVANTAMAYQGYEKMAYAAAIGGPFFNVLLGTGTVMYFKLNIDMKVTIEEQSGEYGTNAYIFLNLGLFATLLWTSTLDFFARRSMGIFSIMIYLLFLLFAFLIHQNTIHSFASDPTVKPSLELD</sequence>
<accession>B4GGL2</accession>
<dbReference type="KEGG" id="dpe:6592458"/>
<protein>
    <submittedName>
        <fullName evidence="10">GL17116</fullName>
    </submittedName>
</protein>
<dbReference type="Gene3D" id="1.20.1420.30">
    <property type="entry name" value="NCX, central ion-binding region"/>
    <property type="match status" value="2"/>
</dbReference>
<feature type="transmembrane region" description="Helical" evidence="8">
    <location>
        <begin position="555"/>
        <end position="577"/>
    </location>
</feature>
<dbReference type="PANTHER" id="PTHR12266">
    <property type="entry name" value="NA+/CA2+ K+ INDEPENDENT EXCHANGER"/>
    <property type="match status" value="1"/>
</dbReference>
<evidence type="ECO:0000313" key="11">
    <source>
        <dbReference type="Proteomes" id="UP000008744"/>
    </source>
</evidence>
<dbReference type="HOGENOM" id="CLU_004979_3_0_1"/>
<feature type="transmembrane region" description="Helical" evidence="8">
    <location>
        <begin position="346"/>
        <end position="364"/>
    </location>
</feature>
<feature type="domain" description="Sodium/calcium exchanger membrane region" evidence="9">
    <location>
        <begin position="83"/>
        <end position="218"/>
    </location>
</feature>
<feature type="transmembrane region" description="Helical" evidence="8">
    <location>
        <begin position="175"/>
        <end position="192"/>
    </location>
</feature>
<evidence type="ECO:0000313" key="10">
    <source>
        <dbReference type="EMBL" id="EDW35632.1"/>
    </source>
</evidence>
<gene>
    <name evidence="10" type="primary">Dper\GL17116</name>
    <name evidence="10" type="ORF">Dper_GL17116</name>
</gene>
<keyword evidence="5 8" id="KW-0812">Transmembrane</keyword>
<keyword evidence="3" id="KW-0050">Antiport</keyword>
<feature type="transmembrane region" description="Helical" evidence="8">
    <location>
        <begin position="413"/>
        <end position="433"/>
    </location>
</feature>
<dbReference type="InterPro" id="IPR051359">
    <property type="entry name" value="CaCA_antiporter"/>
</dbReference>
<keyword evidence="4" id="KW-0406">Ion transport</keyword>
<dbReference type="PhylomeDB" id="B4GGL2"/>
<dbReference type="Pfam" id="PF01699">
    <property type="entry name" value="Na_Ca_ex"/>
    <property type="match status" value="2"/>
</dbReference>
<feature type="domain" description="Sodium/calcium exchanger membrane region" evidence="9">
    <location>
        <begin position="452"/>
        <end position="598"/>
    </location>
</feature>